<reference evidence="3 4" key="1">
    <citation type="submission" date="2023-11" db="EMBL/GenBank/DDBJ databases">
        <title>Halocaridina rubra genome assembly.</title>
        <authorList>
            <person name="Smith C."/>
        </authorList>
    </citation>
    <scope>NUCLEOTIDE SEQUENCE [LARGE SCALE GENOMIC DNA]</scope>
    <source>
        <strain evidence="3">EP-1</strain>
        <tissue evidence="3">Whole</tissue>
    </source>
</reference>
<organism evidence="3 4">
    <name type="scientific">Halocaridina rubra</name>
    <name type="common">Hawaiian red shrimp</name>
    <dbReference type="NCBI Taxonomy" id="373956"/>
    <lineage>
        <taxon>Eukaryota</taxon>
        <taxon>Metazoa</taxon>
        <taxon>Ecdysozoa</taxon>
        <taxon>Arthropoda</taxon>
        <taxon>Crustacea</taxon>
        <taxon>Multicrustacea</taxon>
        <taxon>Malacostraca</taxon>
        <taxon>Eumalacostraca</taxon>
        <taxon>Eucarida</taxon>
        <taxon>Decapoda</taxon>
        <taxon>Pleocyemata</taxon>
        <taxon>Caridea</taxon>
        <taxon>Atyoidea</taxon>
        <taxon>Atyidae</taxon>
        <taxon>Halocaridina</taxon>
    </lineage>
</organism>
<accession>A0AAN8X4Q4</accession>
<proteinExistence type="predicted"/>
<gene>
    <name evidence="3" type="ORF">SK128_016680</name>
</gene>
<feature type="region of interest" description="Disordered" evidence="1">
    <location>
        <begin position="135"/>
        <end position="155"/>
    </location>
</feature>
<evidence type="ECO:0000256" key="1">
    <source>
        <dbReference type="SAM" id="MobiDB-lite"/>
    </source>
</evidence>
<keyword evidence="4" id="KW-1185">Reference proteome</keyword>
<dbReference type="AlphaFoldDB" id="A0AAN8X4Q4"/>
<evidence type="ECO:0000313" key="3">
    <source>
        <dbReference type="EMBL" id="KAK7076181.1"/>
    </source>
</evidence>
<feature type="signal peptide" evidence="2">
    <location>
        <begin position="1"/>
        <end position="19"/>
    </location>
</feature>
<evidence type="ECO:0000313" key="4">
    <source>
        <dbReference type="Proteomes" id="UP001381693"/>
    </source>
</evidence>
<comment type="caution">
    <text evidence="3">The sequence shown here is derived from an EMBL/GenBank/DDBJ whole genome shotgun (WGS) entry which is preliminary data.</text>
</comment>
<dbReference type="Proteomes" id="UP001381693">
    <property type="component" value="Unassembled WGS sequence"/>
</dbReference>
<keyword evidence="2" id="KW-0732">Signal</keyword>
<dbReference type="EMBL" id="JAXCGZ010009798">
    <property type="protein sequence ID" value="KAK7076181.1"/>
    <property type="molecule type" value="Genomic_DNA"/>
</dbReference>
<evidence type="ECO:0000256" key="2">
    <source>
        <dbReference type="SAM" id="SignalP"/>
    </source>
</evidence>
<name>A0AAN8X4Q4_HALRR</name>
<feature type="chain" id="PRO_5043055406" evidence="2">
    <location>
        <begin position="20"/>
        <end position="298"/>
    </location>
</feature>
<protein>
    <submittedName>
        <fullName evidence="3">Uncharacterized protein</fullName>
    </submittedName>
</protein>
<sequence>MNSAIFLGAIGFFIGLALAEDPVIVTEAPSSQEDETTDSLTTIASHEEDLTTESNVTDIATTDLPISPLMETGVFEHDTQLKSTTPALSTMGNSENMSMLPQSNRTKTSQAQIFQQKLDLLALLKQRKKATSTASPFQKVTLESSSKPSQENSDSYLVQQNKEKFLFGSFSTTTYTNVVASTSTVFFSCLSSTTSQNVCQGRGARRKRFAKPNLLLDDYEGIADVQSSKNNEANIAQKNHHSSINGNEGKLAFTVWTTSRSTTSVTVFYTNTSTTIRLAYYCVAGGVQYPTFSCQLLF</sequence>